<reference evidence="2" key="2">
    <citation type="submission" date="2020-09" db="EMBL/GenBank/DDBJ databases">
        <authorList>
            <person name="Sun Q."/>
            <person name="Kim S."/>
        </authorList>
    </citation>
    <scope>NUCLEOTIDE SEQUENCE</scope>
    <source>
        <strain evidence="2">KCTC 23310</strain>
    </source>
</reference>
<feature type="coiled-coil region" evidence="1">
    <location>
        <begin position="44"/>
        <end position="71"/>
    </location>
</feature>
<protein>
    <submittedName>
        <fullName evidence="2">Uncharacterized protein</fullName>
    </submittedName>
</protein>
<dbReference type="AlphaFoldDB" id="A0A918WGJ7"/>
<evidence type="ECO:0000313" key="3">
    <source>
        <dbReference type="Proteomes" id="UP000638981"/>
    </source>
</evidence>
<organism evidence="2 3">
    <name type="scientific">Neogemmobacter tilapiae</name>
    <dbReference type="NCBI Taxonomy" id="875041"/>
    <lineage>
        <taxon>Bacteria</taxon>
        <taxon>Pseudomonadati</taxon>
        <taxon>Pseudomonadota</taxon>
        <taxon>Alphaproteobacteria</taxon>
        <taxon>Rhodobacterales</taxon>
        <taxon>Paracoccaceae</taxon>
        <taxon>Neogemmobacter</taxon>
    </lineage>
</organism>
<accession>A0A918WGJ7</accession>
<gene>
    <name evidence="2" type="ORF">GCM10007315_03840</name>
</gene>
<name>A0A918WGJ7_9RHOB</name>
<evidence type="ECO:0000256" key="1">
    <source>
        <dbReference type="SAM" id="Coils"/>
    </source>
</evidence>
<dbReference type="Proteomes" id="UP000638981">
    <property type="component" value="Unassembled WGS sequence"/>
</dbReference>
<comment type="caution">
    <text evidence="2">The sequence shown here is derived from an EMBL/GenBank/DDBJ whole genome shotgun (WGS) entry which is preliminary data.</text>
</comment>
<keyword evidence="1" id="KW-0175">Coiled coil</keyword>
<evidence type="ECO:0000313" key="2">
    <source>
        <dbReference type="EMBL" id="GHC45601.1"/>
    </source>
</evidence>
<proteinExistence type="predicted"/>
<keyword evidence="3" id="KW-1185">Reference proteome</keyword>
<dbReference type="EMBL" id="BMYJ01000001">
    <property type="protein sequence ID" value="GHC45601.1"/>
    <property type="molecule type" value="Genomic_DNA"/>
</dbReference>
<reference evidence="2" key="1">
    <citation type="journal article" date="2014" name="Int. J. Syst. Evol. Microbiol.">
        <title>Complete genome sequence of Corynebacterium casei LMG S-19264T (=DSM 44701T), isolated from a smear-ripened cheese.</title>
        <authorList>
            <consortium name="US DOE Joint Genome Institute (JGI-PGF)"/>
            <person name="Walter F."/>
            <person name="Albersmeier A."/>
            <person name="Kalinowski J."/>
            <person name="Ruckert C."/>
        </authorList>
    </citation>
    <scope>NUCLEOTIDE SEQUENCE</scope>
    <source>
        <strain evidence="2">KCTC 23310</strain>
    </source>
</reference>
<sequence length="272" mass="28311">MTAKIALDQTPAAIARRAAHVDRVMAASSAIGEDRAVARRAAVAQVEAAELADAEAAFQKAEADKERARISAVVRAGQNLGRGRQALRAALLAPVGVTMLAGILSSTVPDGEAEPEAVAVPDHAGFGSIAAQAERRRIAGAFSRPEATSRFDAVAALVLEGDSGLTGEQIAPLLATLPVTTSQPRRMTIEERAKGEAEFGSDYTPRMSASERIDAGWRKAVAAANAQIGAAATIFQQADHGPFALPDQLVGQPFSADHLMYVNGQPVNRSNG</sequence>